<protein>
    <submittedName>
        <fullName evidence="2">Poly(R)-hydroxyalkanoic acid synthase subunit</fullName>
    </submittedName>
</protein>
<dbReference type="RefSeq" id="WP_256396569.1">
    <property type="nucleotide sequence ID" value="NZ_JANHDJ010000004.1"/>
</dbReference>
<evidence type="ECO:0000313" key="2">
    <source>
        <dbReference type="EMBL" id="MFD1642900.1"/>
    </source>
</evidence>
<comment type="caution">
    <text evidence="2">The sequence shown here is derived from an EMBL/GenBank/DDBJ whole genome shotgun (WGS) entry which is preliminary data.</text>
</comment>
<feature type="coiled-coil region" evidence="1">
    <location>
        <begin position="153"/>
        <end position="187"/>
    </location>
</feature>
<evidence type="ECO:0000256" key="1">
    <source>
        <dbReference type="SAM" id="Coils"/>
    </source>
</evidence>
<dbReference type="EMBL" id="JBHUDM010000004">
    <property type="protein sequence ID" value="MFD1642900.1"/>
    <property type="molecule type" value="Genomic_DNA"/>
</dbReference>
<accession>A0ABD6D9C9</accession>
<dbReference type="Proteomes" id="UP001597052">
    <property type="component" value="Unassembled WGS sequence"/>
</dbReference>
<dbReference type="AlphaFoldDB" id="A0ABD6D9C9"/>
<keyword evidence="3" id="KW-1185">Reference proteome</keyword>
<organism evidence="2 3">
    <name type="scientific">Halohasta litorea</name>
    <dbReference type="NCBI Taxonomy" id="869891"/>
    <lineage>
        <taxon>Archaea</taxon>
        <taxon>Methanobacteriati</taxon>
        <taxon>Methanobacteriota</taxon>
        <taxon>Stenosarchaea group</taxon>
        <taxon>Halobacteria</taxon>
        <taxon>Halobacteriales</taxon>
        <taxon>Haloferacaceae</taxon>
        <taxon>Halohasta</taxon>
    </lineage>
</organism>
<keyword evidence="1" id="KW-0175">Coiled coil</keyword>
<proteinExistence type="predicted"/>
<evidence type="ECO:0000313" key="3">
    <source>
        <dbReference type="Proteomes" id="UP001597052"/>
    </source>
</evidence>
<gene>
    <name evidence="2" type="ORF">ACFSBW_13575</name>
</gene>
<reference evidence="2 3" key="1">
    <citation type="journal article" date="2019" name="Int. J. Syst. Evol. Microbiol.">
        <title>The Global Catalogue of Microorganisms (GCM) 10K type strain sequencing project: providing services to taxonomists for standard genome sequencing and annotation.</title>
        <authorList>
            <consortium name="The Broad Institute Genomics Platform"/>
            <consortium name="The Broad Institute Genome Sequencing Center for Infectious Disease"/>
            <person name="Wu L."/>
            <person name="Ma J."/>
        </authorList>
    </citation>
    <scope>NUCLEOTIDE SEQUENCE [LARGE SCALE GENOMIC DNA]</scope>
    <source>
        <strain evidence="2 3">CGMCC 1.10593</strain>
    </source>
</reference>
<sequence length="189" mass="21203">MSETNQSTAAGEQWSEYAEELNRSFVEAFEQNMRMQTEFLDSWRESLAEGDLDETTVDGMQGASRAYEVWMEAADAQYELVGESLRGEDVDLEEFRDVWLTAANDAFKEVMGTSAFAAATGQTVGEMLEAGEQLDQLNRETLGSLGFATDGDIQEVGERLVELERRQHAVEQKLDRLVELVEEANTEEP</sequence>
<name>A0ABD6D9C9_9EURY</name>